<keyword evidence="1" id="KW-0472">Membrane</keyword>
<keyword evidence="1" id="KW-0812">Transmembrane</keyword>
<organism evidence="2 3">
    <name type="scientific">Argiope bruennichi</name>
    <name type="common">Wasp spider</name>
    <name type="synonym">Aranea bruennichi</name>
    <dbReference type="NCBI Taxonomy" id="94029"/>
    <lineage>
        <taxon>Eukaryota</taxon>
        <taxon>Metazoa</taxon>
        <taxon>Ecdysozoa</taxon>
        <taxon>Arthropoda</taxon>
        <taxon>Chelicerata</taxon>
        <taxon>Arachnida</taxon>
        <taxon>Araneae</taxon>
        <taxon>Araneomorphae</taxon>
        <taxon>Entelegynae</taxon>
        <taxon>Araneoidea</taxon>
        <taxon>Araneidae</taxon>
        <taxon>Argiope</taxon>
    </lineage>
</organism>
<reference evidence="2" key="2">
    <citation type="submission" date="2020-06" db="EMBL/GenBank/DDBJ databases">
        <authorList>
            <person name="Sheffer M."/>
        </authorList>
    </citation>
    <scope>NUCLEOTIDE SEQUENCE</scope>
</reference>
<sequence>MAPVSATQGWICPPTLYQLLPKDETDVLPDAQTESGDLQRPTCDSIFCRVRTFYVLATPAEGTSRLYGGCACFFYLFGFRSFLVLYLFGVLFYARSWPVAS</sequence>
<evidence type="ECO:0000313" key="2">
    <source>
        <dbReference type="EMBL" id="KAF8793052.1"/>
    </source>
</evidence>
<dbReference type="AlphaFoldDB" id="A0A8T0FR19"/>
<keyword evidence="3" id="KW-1185">Reference proteome</keyword>
<keyword evidence="1" id="KW-1133">Transmembrane helix</keyword>
<evidence type="ECO:0000256" key="1">
    <source>
        <dbReference type="SAM" id="Phobius"/>
    </source>
</evidence>
<feature type="transmembrane region" description="Helical" evidence="1">
    <location>
        <begin position="73"/>
        <end position="94"/>
    </location>
</feature>
<evidence type="ECO:0000313" key="3">
    <source>
        <dbReference type="Proteomes" id="UP000807504"/>
    </source>
</evidence>
<name>A0A8T0FR19_ARGBR</name>
<reference evidence="2" key="1">
    <citation type="journal article" date="2020" name="bioRxiv">
        <title>Chromosome-level reference genome of the European wasp spider Argiope bruennichi: a resource for studies on range expansion and evolutionary adaptation.</title>
        <authorList>
            <person name="Sheffer M.M."/>
            <person name="Hoppe A."/>
            <person name="Krehenwinkel H."/>
            <person name="Uhl G."/>
            <person name="Kuss A.W."/>
            <person name="Jensen L."/>
            <person name="Jensen C."/>
            <person name="Gillespie R.G."/>
            <person name="Hoff K.J."/>
            <person name="Prost S."/>
        </authorList>
    </citation>
    <scope>NUCLEOTIDE SEQUENCE</scope>
</reference>
<accession>A0A8T0FR19</accession>
<dbReference type="Proteomes" id="UP000807504">
    <property type="component" value="Unassembled WGS sequence"/>
</dbReference>
<comment type="caution">
    <text evidence="2">The sequence shown here is derived from an EMBL/GenBank/DDBJ whole genome shotgun (WGS) entry which is preliminary data.</text>
</comment>
<dbReference type="EMBL" id="JABXBU010000003">
    <property type="protein sequence ID" value="KAF8793052.1"/>
    <property type="molecule type" value="Genomic_DNA"/>
</dbReference>
<protein>
    <submittedName>
        <fullName evidence="2">Uncharacterized protein</fullName>
    </submittedName>
</protein>
<proteinExistence type="predicted"/>
<gene>
    <name evidence="2" type="ORF">HNY73_004581</name>
</gene>